<comment type="caution">
    <text evidence="2">The sequence shown here is derived from an EMBL/GenBank/DDBJ whole genome shotgun (WGS) entry which is preliminary data.</text>
</comment>
<dbReference type="RefSeq" id="WP_312892549.1">
    <property type="nucleotide sequence ID" value="NZ_JACBZD010000001.1"/>
</dbReference>
<organism evidence="2 3">
    <name type="scientific">Allostreptomyces psammosilenae</name>
    <dbReference type="NCBI Taxonomy" id="1892865"/>
    <lineage>
        <taxon>Bacteria</taxon>
        <taxon>Bacillati</taxon>
        <taxon>Actinomycetota</taxon>
        <taxon>Actinomycetes</taxon>
        <taxon>Kitasatosporales</taxon>
        <taxon>Streptomycetaceae</taxon>
        <taxon>Allostreptomyces</taxon>
    </lineage>
</organism>
<dbReference type="AlphaFoldDB" id="A0A852ZVH6"/>
<evidence type="ECO:0000313" key="3">
    <source>
        <dbReference type="Proteomes" id="UP000567795"/>
    </source>
</evidence>
<evidence type="ECO:0000313" key="2">
    <source>
        <dbReference type="EMBL" id="NYI05250.1"/>
    </source>
</evidence>
<name>A0A852ZVH6_9ACTN</name>
<feature type="compositionally biased region" description="Basic and acidic residues" evidence="1">
    <location>
        <begin position="52"/>
        <end position="70"/>
    </location>
</feature>
<keyword evidence="3" id="KW-1185">Reference proteome</keyword>
<dbReference type="Proteomes" id="UP000567795">
    <property type="component" value="Unassembled WGS sequence"/>
</dbReference>
<protein>
    <submittedName>
        <fullName evidence="2">Uncharacterized protein</fullName>
    </submittedName>
</protein>
<sequence length="103" mass="11173">MLIRHLPEDSMVVRTERGEAADWGLAEHLLAAVVDHLAAANWMFSVVHRDEHAEMPDRPEPVSRPGDRADGVGAASHRGANTPDAGDLAPASATPEEIARFFR</sequence>
<evidence type="ECO:0000256" key="1">
    <source>
        <dbReference type="SAM" id="MobiDB-lite"/>
    </source>
</evidence>
<reference evidence="2 3" key="1">
    <citation type="submission" date="2020-07" db="EMBL/GenBank/DDBJ databases">
        <title>Sequencing the genomes of 1000 actinobacteria strains.</title>
        <authorList>
            <person name="Klenk H.-P."/>
        </authorList>
    </citation>
    <scope>NUCLEOTIDE SEQUENCE [LARGE SCALE GENOMIC DNA]</scope>
    <source>
        <strain evidence="2 3">DSM 42178</strain>
    </source>
</reference>
<proteinExistence type="predicted"/>
<gene>
    <name evidence="2" type="ORF">FHU37_002193</name>
</gene>
<accession>A0A852ZVH6</accession>
<feature type="region of interest" description="Disordered" evidence="1">
    <location>
        <begin position="52"/>
        <end position="103"/>
    </location>
</feature>
<dbReference type="EMBL" id="JACBZD010000001">
    <property type="protein sequence ID" value="NYI05250.1"/>
    <property type="molecule type" value="Genomic_DNA"/>
</dbReference>